<protein>
    <submittedName>
        <fullName evidence="8">Iron-containing alcohol dehydrogenase</fullName>
    </submittedName>
</protein>
<comment type="cofactor">
    <cofactor evidence="1">
        <name>Fe cation</name>
        <dbReference type="ChEBI" id="CHEBI:24875"/>
    </cofactor>
</comment>
<dbReference type="Gene3D" id="3.40.50.1970">
    <property type="match status" value="1"/>
</dbReference>
<feature type="domain" description="Fe-containing alcohol dehydrogenase-like C-terminal" evidence="7">
    <location>
        <begin position="185"/>
        <end position="376"/>
    </location>
</feature>
<evidence type="ECO:0000259" key="7">
    <source>
        <dbReference type="Pfam" id="PF25137"/>
    </source>
</evidence>
<dbReference type="PANTHER" id="PTHR11496:SF102">
    <property type="entry name" value="ALCOHOL DEHYDROGENASE 4"/>
    <property type="match status" value="1"/>
</dbReference>
<proteinExistence type="inferred from homology"/>
<sequence length="376" mass="38816">MTVLSRPIEILRPEAIEFGSGTVAAIGGWVAARGIRRTLVVADAFNAARIGILGLPGEVAVFGEVKPEPDIPNLGKALALAEAVQPDLVIGFGGGSAMDLAKLVAVLPGSGQSIHDVVGPEKVLGRKVALVQVPTTAGTGSEGGTRALVTDPATQNKLAVQSRFMLADLAVVDPDLTMTVPPAVTAATGVDALAHCAEAFTSRKAHPVIDLYALEGIRLVGRFLARGVADGTDREARAGLALASMYGGFCLGPVNTTAGHAVAYPLGTRHHVAHGLACAVIFPHTLAFNAPAVAEKTALVLQALGLPASSDPATVREATHGWCAGLGIEMRLSRLGVPEGDLGAMATEAHAIRRLLDNNPRELSRDEILAMYRAAF</sequence>
<keyword evidence="9" id="KW-1185">Reference proteome</keyword>
<dbReference type="Pfam" id="PF25137">
    <property type="entry name" value="ADH_Fe_C"/>
    <property type="match status" value="1"/>
</dbReference>
<dbReference type="PANTHER" id="PTHR11496">
    <property type="entry name" value="ALCOHOL DEHYDROGENASE"/>
    <property type="match status" value="1"/>
</dbReference>
<evidence type="ECO:0000256" key="3">
    <source>
        <dbReference type="ARBA" id="ARBA00023002"/>
    </source>
</evidence>
<dbReference type="RefSeq" id="WP_226610352.1">
    <property type="nucleotide sequence ID" value="NZ_JAJAQI010000027.1"/>
</dbReference>
<accession>A0A9X1LBT2</accession>
<dbReference type="CDD" id="cd08551">
    <property type="entry name" value="Fe-ADH"/>
    <property type="match status" value="1"/>
</dbReference>
<dbReference type="GO" id="GO:0004022">
    <property type="term" value="F:alcohol dehydrogenase (NAD+) activity"/>
    <property type="evidence" value="ECO:0007669"/>
    <property type="project" value="UniProtKB-EC"/>
</dbReference>
<comment type="caution">
    <text evidence="8">The sequence shown here is derived from an EMBL/GenBank/DDBJ whole genome shotgun (WGS) entry which is preliminary data.</text>
</comment>
<dbReference type="InterPro" id="IPR056798">
    <property type="entry name" value="ADH_Fe_C"/>
</dbReference>
<feature type="domain" description="Alcohol dehydrogenase iron-type/glycerol dehydrogenase GldA" evidence="6">
    <location>
        <begin position="13"/>
        <end position="174"/>
    </location>
</feature>
<organism evidence="8 9">
    <name type="scientific">Roseicella aerolata</name>
    <dbReference type="NCBI Taxonomy" id="2883479"/>
    <lineage>
        <taxon>Bacteria</taxon>
        <taxon>Pseudomonadati</taxon>
        <taxon>Pseudomonadota</taxon>
        <taxon>Alphaproteobacteria</taxon>
        <taxon>Acetobacterales</taxon>
        <taxon>Roseomonadaceae</taxon>
        <taxon>Roseicella</taxon>
    </lineage>
</organism>
<dbReference type="Gene3D" id="1.20.1090.10">
    <property type="entry name" value="Dehydroquinate synthase-like - alpha domain"/>
    <property type="match status" value="1"/>
</dbReference>
<gene>
    <name evidence="8" type="ORF">LHA35_17485</name>
</gene>
<dbReference type="Proteomes" id="UP001139311">
    <property type="component" value="Unassembled WGS sequence"/>
</dbReference>
<evidence type="ECO:0000256" key="2">
    <source>
        <dbReference type="ARBA" id="ARBA00007358"/>
    </source>
</evidence>
<dbReference type="InterPro" id="IPR039697">
    <property type="entry name" value="Alcohol_dehydrogenase_Fe"/>
</dbReference>
<keyword evidence="4" id="KW-0520">NAD</keyword>
<evidence type="ECO:0000313" key="9">
    <source>
        <dbReference type="Proteomes" id="UP001139311"/>
    </source>
</evidence>
<reference evidence="8" key="1">
    <citation type="submission" date="2021-10" db="EMBL/GenBank/DDBJ databases">
        <title>Roseicella aerolatum sp. nov., isolated from aerosols of e-waste dismantling site.</title>
        <authorList>
            <person name="Qin T."/>
        </authorList>
    </citation>
    <scope>NUCLEOTIDE SEQUENCE</scope>
    <source>
        <strain evidence="8">GB24</strain>
    </source>
</reference>
<dbReference type="GO" id="GO:0046872">
    <property type="term" value="F:metal ion binding"/>
    <property type="evidence" value="ECO:0007669"/>
    <property type="project" value="InterPro"/>
</dbReference>
<dbReference type="Pfam" id="PF00465">
    <property type="entry name" value="Fe-ADH"/>
    <property type="match status" value="1"/>
</dbReference>
<dbReference type="AlphaFoldDB" id="A0A9X1LBT2"/>
<evidence type="ECO:0000313" key="8">
    <source>
        <dbReference type="EMBL" id="MCB4823525.1"/>
    </source>
</evidence>
<dbReference type="PROSITE" id="PS00913">
    <property type="entry name" value="ADH_IRON_1"/>
    <property type="match status" value="1"/>
</dbReference>
<evidence type="ECO:0000256" key="5">
    <source>
        <dbReference type="ARBA" id="ARBA00049243"/>
    </source>
</evidence>
<dbReference type="InterPro" id="IPR001670">
    <property type="entry name" value="ADH_Fe/GldA"/>
</dbReference>
<dbReference type="EMBL" id="JAJAQI010000027">
    <property type="protein sequence ID" value="MCB4823525.1"/>
    <property type="molecule type" value="Genomic_DNA"/>
</dbReference>
<keyword evidence="3" id="KW-0560">Oxidoreductase</keyword>
<evidence type="ECO:0000256" key="4">
    <source>
        <dbReference type="ARBA" id="ARBA00023027"/>
    </source>
</evidence>
<evidence type="ECO:0000259" key="6">
    <source>
        <dbReference type="Pfam" id="PF00465"/>
    </source>
</evidence>
<comment type="catalytic activity">
    <reaction evidence="5">
        <text>a primary alcohol + NAD(+) = an aldehyde + NADH + H(+)</text>
        <dbReference type="Rhea" id="RHEA:10736"/>
        <dbReference type="ChEBI" id="CHEBI:15378"/>
        <dbReference type="ChEBI" id="CHEBI:15734"/>
        <dbReference type="ChEBI" id="CHEBI:17478"/>
        <dbReference type="ChEBI" id="CHEBI:57540"/>
        <dbReference type="ChEBI" id="CHEBI:57945"/>
        <dbReference type="EC" id="1.1.1.1"/>
    </reaction>
</comment>
<name>A0A9X1LBT2_9PROT</name>
<evidence type="ECO:0000256" key="1">
    <source>
        <dbReference type="ARBA" id="ARBA00001962"/>
    </source>
</evidence>
<dbReference type="FunFam" id="3.40.50.1970:FF:000003">
    <property type="entry name" value="Alcohol dehydrogenase, iron-containing"/>
    <property type="match status" value="1"/>
</dbReference>
<comment type="similarity">
    <text evidence="2">Belongs to the iron-containing alcohol dehydrogenase family.</text>
</comment>
<dbReference type="InterPro" id="IPR018211">
    <property type="entry name" value="ADH_Fe_CS"/>
</dbReference>
<dbReference type="SUPFAM" id="SSF56796">
    <property type="entry name" value="Dehydroquinate synthase-like"/>
    <property type="match status" value="1"/>
</dbReference>